<comment type="caution">
    <text evidence="2">The sequence shown here is derived from an EMBL/GenBank/DDBJ whole genome shotgun (WGS) entry which is preliminary data.</text>
</comment>
<name>A0ABU8VLM3_9BURK</name>
<reference evidence="2 3" key="1">
    <citation type="submission" date="2024-03" db="EMBL/GenBank/DDBJ databases">
        <title>Novel species of the genus Variovorax.</title>
        <authorList>
            <person name="Liu Q."/>
            <person name="Xin Y.-H."/>
        </authorList>
    </citation>
    <scope>NUCLEOTIDE SEQUENCE [LARGE SCALE GENOMIC DNA]</scope>
    <source>
        <strain evidence="2 3">KACC 18899</strain>
    </source>
</reference>
<evidence type="ECO:0000313" key="3">
    <source>
        <dbReference type="Proteomes" id="UP001365846"/>
    </source>
</evidence>
<dbReference type="InterPro" id="IPR021741">
    <property type="entry name" value="DUF3311"/>
</dbReference>
<feature type="transmembrane region" description="Helical" evidence="1">
    <location>
        <begin position="45"/>
        <end position="66"/>
    </location>
</feature>
<organism evidence="2 3">
    <name type="scientific">Variovorax ureilyticus</name>
    <dbReference type="NCBI Taxonomy" id="1836198"/>
    <lineage>
        <taxon>Bacteria</taxon>
        <taxon>Pseudomonadati</taxon>
        <taxon>Pseudomonadota</taxon>
        <taxon>Betaproteobacteria</taxon>
        <taxon>Burkholderiales</taxon>
        <taxon>Comamonadaceae</taxon>
        <taxon>Variovorax</taxon>
    </lineage>
</organism>
<keyword evidence="1" id="KW-1133">Transmembrane helix</keyword>
<evidence type="ECO:0000256" key="1">
    <source>
        <dbReference type="SAM" id="Phobius"/>
    </source>
</evidence>
<accession>A0ABU8VLM3</accession>
<dbReference type="RefSeq" id="WP_340359790.1">
    <property type="nucleotide sequence ID" value="NZ_JBBKZU010000013.1"/>
</dbReference>
<dbReference type="Proteomes" id="UP001365846">
    <property type="component" value="Unassembled WGS sequence"/>
</dbReference>
<keyword evidence="3" id="KW-1185">Reference proteome</keyword>
<keyword evidence="1" id="KW-0472">Membrane</keyword>
<dbReference type="EMBL" id="JBBKZU010000013">
    <property type="protein sequence ID" value="MEJ8814567.1"/>
    <property type="molecule type" value="Genomic_DNA"/>
</dbReference>
<keyword evidence="1" id="KW-0812">Transmembrane</keyword>
<sequence>MTASSPQRNQPLRLSHRWLLLLPFVWQALLAPAVNDIAWRPLGMPFAMAWQMAGIVFASVVIAIVFRLDAAAGVDEEEAAFLAECSRADGEPA</sequence>
<gene>
    <name evidence="2" type="ORF">WKW77_26050</name>
</gene>
<evidence type="ECO:0000313" key="2">
    <source>
        <dbReference type="EMBL" id="MEJ8814567.1"/>
    </source>
</evidence>
<proteinExistence type="predicted"/>
<dbReference type="Pfam" id="PF11755">
    <property type="entry name" value="DUF3311"/>
    <property type="match status" value="1"/>
</dbReference>
<protein>
    <submittedName>
        <fullName evidence="2">DUF3311 domain-containing protein</fullName>
    </submittedName>
</protein>